<protein>
    <submittedName>
        <fullName evidence="1">Uncharacterized protein</fullName>
    </submittedName>
</protein>
<sequence>MPQDRWTMTKKELKHCNKWLIKHGDTEDKGNIVIGRLRGLEKIRRGR</sequence>
<proteinExistence type="predicted"/>
<name>A0A0F9P4E9_9ZZZZ</name>
<dbReference type="AlphaFoldDB" id="A0A0F9P4E9"/>
<dbReference type="EMBL" id="LAZR01005945">
    <property type="protein sequence ID" value="KKM95945.1"/>
    <property type="molecule type" value="Genomic_DNA"/>
</dbReference>
<comment type="caution">
    <text evidence="1">The sequence shown here is derived from an EMBL/GenBank/DDBJ whole genome shotgun (WGS) entry which is preliminary data.</text>
</comment>
<gene>
    <name evidence="1" type="ORF">LCGC14_1183160</name>
</gene>
<organism evidence="1">
    <name type="scientific">marine sediment metagenome</name>
    <dbReference type="NCBI Taxonomy" id="412755"/>
    <lineage>
        <taxon>unclassified sequences</taxon>
        <taxon>metagenomes</taxon>
        <taxon>ecological metagenomes</taxon>
    </lineage>
</organism>
<reference evidence="1" key="1">
    <citation type="journal article" date="2015" name="Nature">
        <title>Complex archaea that bridge the gap between prokaryotes and eukaryotes.</title>
        <authorList>
            <person name="Spang A."/>
            <person name="Saw J.H."/>
            <person name="Jorgensen S.L."/>
            <person name="Zaremba-Niedzwiedzka K."/>
            <person name="Martijn J."/>
            <person name="Lind A.E."/>
            <person name="van Eijk R."/>
            <person name="Schleper C."/>
            <person name="Guy L."/>
            <person name="Ettema T.J."/>
        </authorList>
    </citation>
    <scope>NUCLEOTIDE SEQUENCE</scope>
</reference>
<accession>A0A0F9P4E9</accession>
<evidence type="ECO:0000313" key="1">
    <source>
        <dbReference type="EMBL" id="KKM95945.1"/>
    </source>
</evidence>